<keyword evidence="5" id="KW-0143">Chaperone</keyword>
<dbReference type="InterPro" id="IPR008962">
    <property type="entry name" value="PapD-like_sf"/>
</dbReference>
<dbReference type="Proteomes" id="UP000018433">
    <property type="component" value="Unassembled WGS sequence"/>
</dbReference>
<dbReference type="SUPFAM" id="SSF49354">
    <property type="entry name" value="PapD-like"/>
    <property type="match status" value="1"/>
</dbReference>
<dbReference type="SUPFAM" id="SSF49584">
    <property type="entry name" value="Periplasmic chaperone C-domain"/>
    <property type="match status" value="1"/>
</dbReference>
<evidence type="ECO:0008006" key="10">
    <source>
        <dbReference type="Google" id="ProtNLM"/>
    </source>
</evidence>
<evidence type="ECO:0000256" key="1">
    <source>
        <dbReference type="ARBA" id="ARBA00004418"/>
    </source>
</evidence>
<keyword evidence="3" id="KW-0732">Signal</keyword>
<protein>
    <recommendedName>
        <fullName evidence="10">Pili assembly chaperone N-terminal domain-containing protein</fullName>
    </recommendedName>
</protein>
<reference evidence="8 9" key="1">
    <citation type="submission" date="2013-02" db="EMBL/GenBank/DDBJ databases">
        <title>The Genome Sequence of Acinetobacter soli NIPH 2899.</title>
        <authorList>
            <consortium name="The Broad Institute Genome Sequencing Platform"/>
            <consortium name="The Broad Institute Genome Sequencing Center for Infectious Disease"/>
            <person name="Cerqueira G."/>
            <person name="Feldgarden M."/>
            <person name="Courvalin P."/>
            <person name="Perichon B."/>
            <person name="Grillot-Courvalin C."/>
            <person name="Clermont D."/>
            <person name="Rocha E."/>
            <person name="Yoon E.-J."/>
            <person name="Nemec A."/>
            <person name="Walker B."/>
            <person name="Young S.K."/>
            <person name="Zeng Q."/>
            <person name="Gargeya S."/>
            <person name="Fitzgerald M."/>
            <person name="Haas B."/>
            <person name="Abouelleil A."/>
            <person name="Alvarado L."/>
            <person name="Arachchi H.M."/>
            <person name="Berlin A.M."/>
            <person name="Chapman S.B."/>
            <person name="Dewar J."/>
            <person name="Goldberg J."/>
            <person name="Griggs A."/>
            <person name="Gujja S."/>
            <person name="Hansen M."/>
            <person name="Howarth C."/>
            <person name="Imamovic A."/>
            <person name="Larimer J."/>
            <person name="McCowan C."/>
            <person name="Murphy C."/>
            <person name="Neiman D."/>
            <person name="Pearson M."/>
            <person name="Priest M."/>
            <person name="Roberts A."/>
            <person name="Saif S."/>
            <person name="Shea T."/>
            <person name="Sisk P."/>
            <person name="Sykes S."/>
            <person name="Wortman J."/>
            <person name="Nusbaum C."/>
            <person name="Birren B."/>
        </authorList>
    </citation>
    <scope>NUCLEOTIDE SEQUENCE [LARGE SCALE GENOMIC DNA]</scope>
    <source>
        <strain evidence="8 9">NIPH 2899</strain>
    </source>
</reference>
<dbReference type="RefSeq" id="WP_004944282.1">
    <property type="nucleotide sequence ID" value="NZ_KB849643.1"/>
</dbReference>
<feature type="domain" description="Pili assembly chaperone N-terminal" evidence="6">
    <location>
        <begin position="12"/>
        <end position="133"/>
    </location>
</feature>
<dbReference type="Pfam" id="PF00345">
    <property type="entry name" value="PapD_N"/>
    <property type="match status" value="1"/>
</dbReference>
<dbReference type="InterPro" id="IPR050643">
    <property type="entry name" value="Periplasmic_pilus_chap"/>
</dbReference>
<dbReference type="InterPro" id="IPR013783">
    <property type="entry name" value="Ig-like_fold"/>
</dbReference>
<organism evidence="8 9">
    <name type="scientific">Acinetobacter soli NIPH 2899</name>
    <dbReference type="NCBI Taxonomy" id="1217677"/>
    <lineage>
        <taxon>Bacteria</taxon>
        <taxon>Pseudomonadati</taxon>
        <taxon>Pseudomonadota</taxon>
        <taxon>Gammaproteobacteria</taxon>
        <taxon>Moraxellales</taxon>
        <taxon>Moraxellaceae</taxon>
        <taxon>Acinetobacter</taxon>
    </lineage>
</organism>
<dbReference type="InterPro" id="IPR016148">
    <property type="entry name" value="Pili_assmbl_chaperone_C"/>
</dbReference>
<dbReference type="Pfam" id="PF02753">
    <property type="entry name" value="PapD_C"/>
    <property type="match status" value="1"/>
</dbReference>
<comment type="subcellular location">
    <subcellularLocation>
        <location evidence="1">Periplasm</location>
    </subcellularLocation>
</comment>
<name>A0ABP2U9K8_9GAMM</name>
<sequence length="234" mass="26711">MYTCKAAIAGLLPENTRVIYNSSESSRSFIVVNKNHYPVLVQAWVDDGAGDPNTKQAPFLINPPVFKMQSGAVQVLKIIYTGEKQDTDQESQFWLNLYEVPGKSSVFTGSNTDNQLDLTMQTQLKLFYRPKKVPKMDLQAVAAQLKFSFKTIDDQQYLISENPSAYFISFSEITLRSDQHSIPVQANLEQMLAPKSRQVYPIDHIPDQMKQIDFSLIGDDGFAYSFKYLYYEFK</sequence>
<evidence type="ECO:0000259" key="7">
    <source>
        <dbReference type="Pfam" id="PF02753"/>
    </source>
</evidence>
<dbReference type="EMBL" id="APPV01000006">
    <property type="protein sequence ID" value="ENV61478.1"/>
    <property type="molecule type" value="Genomic_DNA"/>
</dbReference>
<dbReference type="InterPro" id="IPR016147">
    <property type="entry name" value="Pili_assmbl_chaperone_N"/>
</dbReference>
<dbReference type="InterPro" id="IPR036316">
    <property type="entry name" value="Pili_assmbl_chap_C_dom_sf"/>
</dbReference>
<evidence type="ECO:0000313" key="8">
    <source>
        <dbReference type="EMBL" id="ENV61478.1"/>
    </source>
</evidence>
<evidence type="ECO:0000256" key="4">
    <source>
        <dbReference type="ARBA" id="ARBA00022764"/>
    </source>
</evidence>
<feature type="domain" description="Pili assembly chaperone C-terminal" evidence="7">
    <location>
        <begin position="161"/>
        <end position="221"/>
    </location>
</feature>
<keyword evidence="9" id="KW-1185">Reference proteome</keyword>
<accession>A0ABP2U9K8</accession>
<dbReference type="PANTHER" id="PTHR30251">
    <property type="entry name" value="PILUS ASSEMBLY CHAPERONE"/>
    <property type="match status" value="1"/>
</dbReference>
<dbReference type="PANTHER" id="PTHR30251:SF7">
    <property type="entry name" value="FIMBRIAE CHAPARONE"/>
    <property type="match status" value="1"/>
</dbReference>
<evidence type="ECO:0000256" key="3">
    <source>
        <dbReference type="ARBA" id="ARBA00022729"/>
    </source>
</evidence>
<evidence type="ECO:0000256" key="5">
    <source>
        <dbReference type="ARBA" id="ARBA00023186"/>
    </source>
</evidence>
<keyword evidence="4" id="KW-0574">Periplasm</keyword>
<dbReference type="InterPro" id="IPR001829">
    <property type="entry name" value="Pili_assmbl_chaperone_bac"/>
</dbReference>
<dbReference type="PRINTS" id="PR00969">
    <property type="entry name" value="CHAPERONPILI"/>
</dbReference>
<gene>
    <name evidence="8" type="ORF">F950_00751</name>
</gene>
<evidence type="ECO:0000259" key="6">
    <source>
        <dbReference type="Pfam" id="PF00345"/>
    </source>
</evidence>
<evidence type="ECO:0000256" key="2">
    <source>
        <dbReference type="ARBA" id="ARBA00007399"/>
    </source>
</evidence>
<comment type="similarity">
    <text evidence="2">Belongs to the periplasmic pilus chaperone family.</text>
</comment>
<evidence type="ECO:0000313" key="9">
    <source>
        <dbReference type="Proteomes" id="UP000018433"/>
    </source>
</evidence>
<comment type="caution">
    <text evidence="8">The sequence shown here is derived from an EMBL/GenBank/DDBJ whole genome shotgun (WGS) entry which is preliminary data.</text>
</comment>
<dbReference type="Gene3D" id="2.60.40.10">
    <property type="entry name" value="Immunoglobulins"/>
    <property type="match status" value="2"/>
</dbReference>
<proteinExistence type="inferred from homology"/>